<proteinExistence type="evidence at transcript level"/>
<feature type="non-terminal residue" evidence="2">
    <location>
        <position position="1"/>
    </location>
</feature>
<sequence length="95" mass="10061">RGRPASLPSRKSAAAASGSSPCMKCRAPFSQRSACLLCSLAFWKEAPVACCSGFISQRSVALLQPVYNAVRTQADSAVELHALCRTNQAPPPRTP</sequence>
<protein>
    <submittedName>
        <fullName evidence="2">Putative secreted protein</fullName>
    </submittedName>
</protein>
<evidence type="ECO:0000256" key="1">
    <source>
        <dbReference type="SAM" id="MobiDB-lite"/>
    </source>
</evidence>
<dbReference type="AlphaFoldDB" id="A0A090XER2"/>
<reference evidence="2" key="1">
    <citation type="journal article" date="2015" name="PLoS Negl. Trop. Dis.">
        <title>Deep Sequencing Analysis of the Ixodes ricinus Haemocytome.</title>
        <authorList>
            <person name="Kotsyfakis M."/>
            <person name="Kopacek P."/>
            <person name="Franta Z."/>
            <person name="Pedra J.H."/>
            <person name="Ribeiro J.M."/>
        </authorList>
    </citation>
    <scope>NUCLEOTIDE SEQUENCE</scope>
</reference>
<organism evidence="2">
    <name type="scientific">Ixodes ricinus</name>
    <name type="common">Common tick</name>
    <name type="synonym">Acarus ricinus</name>
    <dbReference type="NCBI Taxonomy" id="34613"/>
    <lineage>
        <taxon>Eukaryota</taxon>
        <taxon>Metazoa</taxon>
        <taxon>Ecdysozoa</taxon>
        <taxon>Arthropoda</taxon>
        <taxon>Chelicerata</taxon>
        <taxon>Arachnida</taxon>
        <taxon>Acari</taxon>
        <taxon>Parasitiformes</taxon>
        <taxon>Ixodida</taxon>
        <taxon>Ixodoidea</taxon>
        <taxon>Ixodidae</taxon>
        <taxon>Ixodinae</taxon>
        <taxon>Ixodes</taxon>
    </lineage>
</organism>
<dbReference type="EMBL" id="GBIH01001397">
    <property type="protein sequence ID" value="JAC93313.1"/>
    <property type="molecule type" value="mRNA"/>
</dbReference>
<accession>A0A090XER2</accession>
<evidence type="ECO:0000313" key="2">
    <source>
        <dbReference type="EMBL" id="JAC93313.1"/>
    </source>
</evidence>
<feature type="region of interest" description="Disordered" evidence="1">
    <location>
        <begin position="1"/>
        <end position="22"/>
    </location>
</feature>
<name>A0A090XER2_IXORI</name>
<feature type="non-terminal residue" evidence="2">
    <location>
        <position position="95"/>
    </location>
</feature>